<dbReference type="RefSeq" id="WP_083621259.1">
    <property type="nucleotide sequence ID" value="NZ_LR735017.1"/>
</dbReference>
<reference evidence="1" key="1">
    <citation type="submission" date="2019-10" db="EMBL/GenBank/DDBJ databases">
        <authorList>
            <consortium name="Genoscope - CEA"/>
            <person name="William W."/>
        </authorList>
    </citation>
    <scope>NUCLEOTIDE SEQUENCE [LARGE SCALE GENOMIC DNA]</scope>
    <source>
        <strain evidence="1">BBR_PRJEB10994</strain>
    </source>
</reference>
<dbReference type="OrthoDB" id="564104at2"/>
<proteinExistence type="predicted"/>
<name>A0A7Z9C1G4_9CYAN</name>
<accession>A0A7Z9C1G4</accession>
<dbReference type="EMBL" id="CZCS02000216">
    <property type="protein sequence ID" value="VXD23390.1"/>
    <property type="molecule type" value="Genomic_DNA"/>
</dbReference>
<gene>
    <name evidence="1" type="ORF">PL9631_730007</name>
</gene>
<evidence type="ECO:0000313" key="1">
    <source>
        <dbReference type="EMBL" id="VXD23390.1"/>
    </source>
</evidence>
<dbReference type="AlphaFoldDB" id="A0A7Z9C1G4"/>
<dbReference type="Proteomes" id="UP000182190">
    <property type="component" value="Unassembled WGS sequence"/>
</dbReference>
<protein>
    <submittedName>
        <fullName evidence="1">Uncharacterized protein</fullName>
    </submittedName>
</protein>
<keyword evidence="2" id="KW-1185">Reference proteome</keyword>
<evidence type="ECO:0000313" key="2">
    <source>
        <dbReference type="Proteomes" id="UP000182190"/>
    </source>
</evidence>
<comment type="caution">
    <text evidence="1">The sequence shown here is derived from an EMBL/GenBank/DDBJ whole genome shotgun (WGS) entry which is preliminary data.</text>
</comment>
<sequence>MNQSKQSNIRIPISPNFFCDGHDYLLTSASLGGSNLEPTQLSNILLNGTAQEIEPLLRQGICIPVGFDGDCALDRATLIVVGNLTQEEEDQWLGRLAWKLNIPCGKFVVLCGGGYAEDLAHAISGNPPQENYEIFQVFDVPPAEYLVEIYAYQSSLTAYQHLSSLKHSKDFNEDDDLEEEGYDENGNLILVSYIIRLTPLDIEPPFPHLDFHGWCDQFEFREAV</sequence>
<organism evidence="1 2">
    <name type="scientific">Planktothrix paucivesiculata PCC 9631</name>
    <dbReference type="NCBI Taxonomy" id="671071"/>
    <lineage>
        <taxon>Bacteria</taxon>
        <taxon>Bacillati</taxon>
        <taxon>Cyanobacteriota</taxon>
        <taxon>Cyanophyceae</taxon>
        <taxon>Oscillatoriophycideae</taxon>
        <taxon>Oscillatoriales</taxon>
        <taxon>Microcoleaceae</taxon>
        <taxon>Planktothrix</taxon>
    </lineage>
</organism>